<dbReference type="EMBL" id="MDHH01000009">
    <property type="protein sequence ID" value="OUD99940.1"/>
    <property type="molecule type" value="Genomic_DNA"/>
</dbReference>
<keyword evidence="1" id="KW-1133">Transmembrane helix</keyword>
<feature type="transmembrane region" description="Helical" evidence="1">
    <location>
        <begin position="31"/>
        <end position="52"/>
    </location>
</feature>
<name>A0A251XCY8_CLAMM</name>
<dbReference type="Proteomes" id="UP000195062">
    <property type="component" value="Unassembled WGS sequence"/>
</dbReference>
<proteinExistence type="predicted"/>
<keyword evidence="1" id="KW-0812">Transmembrane</keyword>
<evidence type="ECO:0000313" key="3">
    <source>
        <dbReference type="Proteomes" id="UP000195062"/>
    </source>
</evidence>
<comment type="caution">
    <text evidence="2">The sequence shown here is derived from an EMBL/GenBank/DDBJ whole genome shotgun (WGS) entry which is preliminary data.</text>
</comment>
<keyword evidence="1" id="KW-0472">Membrane</keyword>
<protein>
    <submittedName>
        <fullName evidence="2">Uncharacterized protein</fullName>
    </submittedName>
</protein>
<reference evidence="2 3" key="1">
    <citation type="submission" date="2016-08" db="EMBL/GenBank/DDBJ databases">
        <title>Genome sequence of Clavibacter michiganensis subsp. michiganensis strain CASJ007.</title>
        <authorList>
            <person name="Thapa S.P."/>
            <person name="Coaker G."/>
        </authorList>
    </citation>
    <scope>NUCLEOTIDE SEQUENCE [LARGE SCALE GENOMIC DNA]</scope>
    <source>
        <strain evidence="2">CASJ007</strain>
    </source>
</reference>
<sequence>MRFTGQSTNVASRIPAFFAVDLPAALYRIRWLTLAVALVTVAIVALYATWILRDPR</sequence>
<keyword evidence="3" id="KW-1185">Reference proteome</keyword>
<organism evidence="2 3">
    <name type="scientific">Clavibacter michiganensis subsp. michiganensis</name>
    <dbReference type="NCBI Taxonomy" id="33013"/>
    <lineage>
        <taxon>Bacteria</taxon>
        <taxon>Bacillati</taxon>
        <taxon>Actinomycetota</taxon>
        <taxon>Actinomycetes</taxon>
        <taxon>Micrococcales</taxon>
        <taxon>Microbacteriaceae</taxon>
        <taxon>Clavibacter</taxon>
    </lineage>
</organism>
<gene>
    <name evidence="2" type="ORF">CMMCAS07_19370</name>
</gene>
<evidence type="ECO:0000256" key="1">
    <source>
        <dbReference type="SAM" id="Phobius"/>
    </source>
</evidence>
<accession>A0A251XCY8</accession>
<dbReference type="AlphaFoldDB" id="A0A251XCY8"/>
<evidence type="ECO:0000313" key="2">
    <source>
        <dbReference type="EMBL" id="OUD99940.1"/>
    </source>
</evidence>